<dbReference type="Proteomes" id="UP000007509">
    <property type="component" value="Unassembled WGS sequence"/>
</dbReference>
<keyword evidence="2" id="KW-1185">Reference proteome</keyword>
<reference evidence="1 2" key="1">
    <citation type="journal article" date="2012" name="J. Bacteriol.">
        <title>Twenty-one genome sequences from Pseudomonas species and 19 genome sequences from diverse bacteria isolated from the rhizosphere and endosphere of Populus deltoides.</title>
        <authorList>
            <person name="Brown S.D."/>
            <person name="Utturkar S.M."/>
            <person name="Klingeman D.M."/>
            <person name="Johnson C.M."/>
            <person name="Martin S.L."/>
            <person name="Land M.L."/>
            <person name="Lu T.Y."/>
            <person name="Schadt C.W."/>
            <person name="Doktycz M.J."/>
            <person name="Pelletier D.A."/>
        </authorList>
    </citation>
    <scope>NUCLEOTIDE SEQUENCE [LARGE SCALE GENOMIC DNA]</scope>
    <source>
        <strain evidence="1 2">CF314</strain>
    </source>
</reference>
<evidence type="ECO:0000313" key="2">
    <source>
        <dbReference type="Proteomes" id="UP000007509"/>
    </source>
</evidence>
<comment type="caution">
    <text evidence="1">The sequence shown here is derived from an EMBL/GenBank/DDBJ whole genome shotgun (WGS) entry which is preliminary data.</text>
</comment>
<dbReference type="EMBL" id="AKJY01000032">
    <property type="protein sequence ID" value="EJL72410.1"/>
    <property type="molecule type" value="Genomic_DNA"/>
</dbReference>
<dbReference type="InterPro" id="IPR027268">
    <property type="entry name" value="Peptidase_M4/M1_CTD_sf"/>
</dbReference>
<protein>
    <recommendedName>
        <fullName evidence="3">Aminopeptidase N</fullName>
    </recommendedName>
</protein>
<evidence type="ECO:0008006" key="3">
    <source>
        <dbReference type="Google" id="ProtNLM"/>
    </source>
</evidence>
<dbReference type="AlphaFoldDB" id="J2JWZ7"/>
<name>J2JWZ7_9FLAO</name>
<dbReference type="Gene3D" id="1.10.390.10">
    <property type="entry name" value="Neutral Protease Domain 2"/>
    <property type="match status" value="1"/>
</dbReference>
<accession>J2JWZ7</accession>
<dbReference type="PATRIC" id="fig|1144316.3.peg.1908"/>
<gene>
    <name evidence="1" type="ORF">PMI13_01902</name>
</gene>
<proteinExistence type="predicted"/>
<organism evidence="1 2">
    <name type="scientific">Chryseobacterium populi</name>
    <dbReference type="NCBI Taxonomy" id="1144316"/>
    <lineage>
        <taxon>Bacteria</taxon>
        <taxon>Pseudomonadati</taxon>
        <taxon>Bacteroidota</taxon>
        <taxon>Flavobacteriia</taxon>
        <taxon>Flavobacteriales</taxon>
        <taxon>Weeksellaceae</taxon>
        <taxon>Chryseobacterium group</taxon>
        <taxon>Chryseobacterium</taxon>
    </lineage>
</organism>
<evidence type="ECO:0000313" key="1">
    <source>
        <dbReference type="EMBL" id="EJL72410.1"/>
    </source>
</evidence>
<sequence length="946" mass="110190">MALYHKVLKKVISICLILFVSAEISAQKDSISIEAKLSSDKKTLEIKQELVYYNNSGKDLSTIKLLNWVAAYKNRNTSLVYRKLEDRNNDLHFARPEEQGKLLHLEIKSSVDQAISVDNLSGENLFVPLNEALQPGKSVKLQLQYQIQLPDKKFTGYGISDENIALKYFFIVPDRFDPDNISERNYHDIEESVSFNTYWTINFNLPEKYFAESNLQQVQAHSFKGYLDSDPEFLISPNELPSVKINTGDINTEVYFGYKLSQREKENLEFYLPLHLKFIKEKIGFVPDRMFISDKFRAKEDFFGNNDITFWKFKFQLFTDAEKADLDYFGIVAKKILDESIITDKQNNHWFKNGLKSYLEIQYLKKFYTETKLLGSLPEARIFGVKPLKLFHASEVKLIDRYGLAYQYIMSQNLDQKIDEKFAVLSNFNEMAVSSFEMGSLFNYSADKMGYENFDTLVKNYIAKNTDQQIDPKDFLKELSERDKRTTYLADFLKQKNRVNFKLKKFRKEDDSLHIKIYKNTDLPIPVKLETKTKEEEKADYWVETDENERTKIFSVPALDIYKITLNDDYIFPESKYRDNFSYAKGLFSNAKKIKFKFIKDIPNPEFNEIYISPKIRFNNTYDKFLFGLNFKNQSFFDQKFLYSVTPMYSSGTGKLTGSGSVAYSFLPAESIIRSLTFGVSGSYFHYDYGLAYRKASIFSNINFRKDPRSTVSRGFSVSYNYLERDLSPQMIINQDYDKYNLWSAGYGYTDSQMIHEKSLSVSTQGMEDFNKITAEGFYRWEFAPKQKLSLRLFAGYFVRNDTRNNTFNYGISRVSNYSFSYNLLGESASSGLLSQQFILADGGFKSFIPGSVNQWITSFNVDSSVWKIFHVYADAGIYKNKNNPTQFIWDSGIKLRLIPDFLEIYFPIQSSLGFEPSFKDYAKRIRYTLVLNLGSIINAARRGWY</sequence>